<dbReference type="EMBL" id="CP134537">
    <property type="protein sequence ID" value="WNH09126.1"/>
    <property type="molecule type" value="Genomic_DNA"/>
</dbReference>
<dbReference type="Gene3D" id="3.40.50.1110">
    <property type="entry name" value="SGNH hydrolase"/>
    <property type="match status" value="1"/>
</dbReference>
<comment type="similarity">
    <text evidence="1">Belongs to the 'GDSL' lipolytic enzyme family.</text>
</comment>
<evidence type="ECO:0000256" key="1">
    <source>
        <dbReference type="ARBA" id="ARBA00008668"/>
    </source>
</evidence>
<evidence type="ECO:0000313" key="4">
    <source>
        <dbReference type="Proteomes" id="UP001302806"/>
    </source>
</evidence>
<evidence type="ECO:0000256" key="2">
    <source>
        <dbReference type="ARBA" id="ARBA00022801"/>
    </source>
</evidence>
<dbReference type="InterPro" id="IPR036514">
    <property type="entry name" value="SGNH_hydro_sf"/>
</dbReference>
<dbReference type="PANTHER" id="PTHR43695">
    <property type="entry name" value="PUTATIVE (AFU_ORTHOLOGUE AFUA_2G17250)-RELATED"/>
    <property type="match status" value="1"/>
</dbReference>
<accession>A0ABY9XT77</accession>
<protein>
    <submittedName>
        <fullName evidence="3">Rhamnogalacturonan acetylesterase</fullName>
    </submittedName>
</protein>
<sequence length="263" mass="30592">MKNKISFNNNKKAFSFFLIFLISTTFMFSQNKKVKIYLVGDSTMCLYDESRFPQEGWGMPFVNFFDDTVDIENHAKGGRSTKSFIDENRWQPIVDSLQVGDYVLIQFGHNDAANSKNHPNRYTSPEDYKKYLGKYINEAKAKHANPILISPVTRMKFDKKGKVLESHAPYLKAVTEVAKEYQVPFIDLDTKSRELLEKLGPTFSRYLYMYFEPGELPRYPNGYKDNTHFNEFGARKMAELVLQGIIEQNLELANHVVKPYFKK</sequence>
<dbReference type="CDD" id="cd01821">
    <property type="entry name" value="Rhamnogalacturan_acetylesterase_like"/>
    <property type="match status" value="1"/>
</dbReference>
<reference evidence="3 4" key="1">
    <citation type="submission" date="2023-09" db="EMBL/GenBank/DDBJ databases">
        <title>Thalassobella suaedae gen. nov., sp. nov., a marine bacterium of the family Flavobacteriaceae isolated from a halophyte Suaeda japonica.</title>
        <authorList>
            <person name="Lee S.Y."/>
            <person name="Hwang C.Y."/>
        </authorList>
    </citation>
    <scope>NUCLEOTIDE SEQUENCE [LARGE SCALE GENOMIC DNA]</scope>
    <source>
        <strain evidence="3 4">HL-DH14</strain>
    </source>
</reference>
<proteinExistence type="inferred from homology"/>
<dbReference type="Pfam" id="PF00657">
    <property type="entry name" value="Lipase_GDSL"/>
    <property type="match status" value="1"/>
</dbReference>
<dbReference type="SUPFAM" id="SSF52266">
    <property type="entry name" value="SGNH hydrolase"/>
    <property type="match status" value="1"/>
</dbReference>
<dbReference type="InterPro" id="IPR037459">
    <property type="entry name" value="RhgT-like"/>
</dbReference>
<dbReference type="InterPro" id="IPR001087">
    <property type="entry name" value="GDSL"/>
</dbReference>
<dbReference type="PANTHER" id="PTHR43695:SF1">
    <property type="entry name" value="RHAMNOGALACTURONAN ACETYLESTERASE"/>
    <property type="match status" value="1"/>
</dbReference>
<keyword evidence="2" id="KW-0378">Hydrolase</keyword>
<gene>
    <name evidence="3" type="ORF">RHP51_19255</name>
</gene>
<dbReference type="RefSeq" id="WP_415865650.1">
    <property type="nucleotide sequence ID" value="NZ_CP134537.1"/>
</dbReference>
<organism evidence="3 4">
    <name type="scientific">Thalassobellus suaedae</name>
    <dbReference type="NCBI Taxonomy" id="3074124"/>
    <lineage>
        <taxon>Bacteria</taxon>
        <taxon>Pseudomonadati</taxon>
        <taxon>Bacteroidota</taxon>
        <taxon>Flavobacteriia</taxon>
        <taxon>Flavobacteriales</taxon>
        <taxon>Flavobacteriaceae</taxon>
        <taxon>Thalassobellus</taxon>
    </lineage>
</organism>
<name>A0ABY9XT77_9FLAO</name>
<dbReference type="Proteomes" id="UP001302806">
    <property type="component" value="Chromosome"/>
</dbReference>
<evidence type="ECO:0000313" key="3">
    <source>
        <dbReference type="EMBL" id="WNH09126.1"/>
    </source>
</evidence>